<reference evidence="2" key="1">
    <citation type="submission" date="2012-01" db="EMBL/GenBank/DDBJ databases">
        <authorList>
            <person name="Walter R."/>
            <person name="Schartl M."/>
            <person name="Warren W."/>
        </authorList>
    </citation>
    <scope>NUCLEOTIDE SEQUENCE [LARGE SCALE GENOMIC DNA]</scope>
    <source>
        <strain evidence="2">JP 163 A</strain>
    </source>
</reference>
<protein>
    <submittedName>
        <fullName evidence="1">Uncharacterized protein</fullName>
    </submittedName>
</protein>
<keyword evidence="2" id="KW-1185">Reference proteome</keyword>
<reference evidence="1" key="3">
    <citation type="submission" date="2025-08" db="UniProtKB">
        <authorList>
            <consortium name="Ensembl"/>
        </authorList>
    </citation>
    <scope>IDENTIFICATION</scope>
    <source>
        <strain evidence="1">JP 163 A</strain>
    </source>
</reference>
<evidence type="ECO:0000313" key="2">
    <source>
        <dbReference type="Proteomes" id="UP000002852"/>
    </source>
</evidence>
<organism evidence="1 2">
    <name type="scientific">Xiphophorus maculatus</name>
    <name type="common">Southern platyfish</name>
    <name type="synonym">Platypoecilus maculatus</name>
    <dbReference type="NCBI Taxonomy" id="8083"/>
    <lineage>
        <taxon>Eukaryota</taxon>
        <taxon>Metazoa</taxon>
        <taxon>Chordata</taxon>
        <taxon>Craniata</taxon>
        <taxon>Vertebrata</taxon>
        <taxon>Euteleostomi</taxon>
        <taxon>Actinopterygii</taxon>
        <taxon>Neopterygii</taxon>
        <taxon>Teleostei</taxon>
        <taxon>Neoteleostei</taxon>
        <taxon>Acanthomorphata</taxon>
        <taxon>Ovalentaria</taxon>
        <taxon>Atherinomorphae</taxon>
        <taxon>Cyprinodontiformes</taxon>
        <taxon>Poeciliidae</taxon>
        <taxon>Poeciliinae</taxon>
        <taxon>Xiphophorus</taxon>
    </lineage>
</organism>
<dbReference type="InParanoid" id="A0A3B5R1Q5"/>
<evidence type="ECO:0000313" key="1">
    <source>
        <dbReference type="Ensembl" id="ENSXMAP00000037518.1"/>
    </source>
</evidence>
<reference evidence="2" key="2">
    <citation type="journal article" date="2013" name="Nat. Genet.">
        <title>The genome of the platyfish, Xiphophorus maculatus, provides insights into evolutionary adaptation and several complex traits.</title>
        <authorList>
            <person name="Schartl M."/>
            <person name="Walter R.B."/>
            <person name="Shen Y."/>
            <person name="Garcia T."/>
            <person name="Catchen J."/>
            <person name="Amores A."/>
            <person name="Braasch I."/>
            <person name="Chalopin D."/>
            <person name="Volff J.N."/>
            <person name="Lesch K.P."/>
            <person name="Bisazza A."/>
            <person name="Minx P."/>
            <person name="Hillier L."/>
            <person name="Wilson R.K."/>
            <person name="Fuerstenberg S."/>
            <person name="Boore J."/>
            <person name="Searle S."/>
            <person name="Postlethwait J.H."/>
            <person name="Warren W.C."/>
        </authorList>
    </citation>
    <scope>NUCLEOTIDE SEQUENCE [LARGE SCALE GENOMIC DNA]</scope>
    <source>
        <strain evidence="2">JP 163 A</strain>
    </source>
</reference>
<accession>A0A3B5R1Q5</accession>
<dbReference type="Proteomes" id="UP000002852">
    <property type="component" value="Unassembled WGS sequence"/>
</dbReference>
<reference evidence="1" key="4">
    <citation type="submission" date="2025-09" db="UniProtKB">
        <authorList>
            <consortium name="Ensembl"/>
        </authorList>
    </citation>
    <scope>IDENTIFICATION</scope>
    <source>
        <strain evidence="1">JP 163 A</strain>
    </source>
</reference>
<dbReference type="Ensembl" id="ENSXMAT00000025167.1">
    <property type="protein sequence ID" value="ENSXMAP00000037518.1"/>
    <property type="gene ID" value="ENSXMAG00000026345.1"/>
</dbReference>
<proteinExistence type="predicted"/>
<dbReference type="AlphaFoldDB" id="A0A3B5R1Q5"/>
<sequence>MFSLIIVFILQSPSVHFRSSLLFLWSQLKEEVVRFGNRFGKPKGPRSYPESWI</sequence>
<name>A0A3B5R1Q5_XIPMA</name>